<accession>A0A6N8FIR8</accession>
<keyword evidence="2" id="KW-1185">Reference proteome</keyword>
<gene>
    <name evidence="1" type="ORF">GMD78_12180</name>
</gene>
<reference evidence="1 2" key="1">
    <citation type="submission" date="2019-11" db="EMBL/GenBank/DDBJ databases">
        <authorList>
            <person name="Li X."/>
        </authorList>
    </citation>
    <scope>NUCLEOTIDE SEQUENCE [LARGE SCALE GENOMIC DNA]</scope>
    <source>
        <strain evidence="1 2">L9</strain>
    </source>
</reference>
<evidence type="ECO:0000313" key="2">
    <source>
        <dbReference type="Proteomes" id="UP000469125"/>
    </source>
</evidence>
<proteinExistence type="predicted"/>
<dbReference type="SUPFAM" id="SSF103084">
    <property type="entry name" value="Holliday junction resolvase RusA"/>
    <property type="match status" value="1"/>
</dbReference>
<dbReference type="Proteomes" id="UP000469125">
    <property type="component" value="Unassembled WGS sequence"/>
</dbReference>
<organism evidence="1 2">
    <name type="scientific">Ornithinibacillus caprae</name>
    <dbReference type="NCBI Taxonomy" id="2678566"/>
    <lineage>
        <taxon>Bacteria</taxon>
        <taxon>Bacillati</taxon>
        <taxon>Bacillota</taxon>
        <taxon>Bacilli</taxon>
        <taxon>Bacillales</taxon>
        <taxon>Bacillaceae</taxon>
        <taxon>Ornithinibacillus</taxon>
    </lineage>
</organism>
<evidence type="ECO:0000313" key="1">
    <source>
        <dbReference type="EMBL" id="MUK89131.1"/>
    </source>
</evidence>
<dbReference type="AlphaFoldDB" id="A0A6N8FIR8"/>
<dbReference type="GO" id="GO:0000287">
    <property type="term" value="F:magnesium ion binding"/>
    <property type="evidence" value="ECO:0007669"/>
    <property type="project" value="InterPro"/>
</dbReference>
<dbReference type="InterPro" id="IPR036614">
    <property type="entry name" value="RusA-like_sf"/>
</dbReference>
<name>A0A6N8FIR8_9BACI</name>
<dbReference type="EMBL" id="WOCA01000009">
    <property type="protein sequence ID" value="MUK89131.1"/>
    <property type="molecule type" value="Genomic_DNA"/>
</dbReference>
<dbReference type="RefSeq" id="WP_155669108.1">
    <property type="nucleotide sequence ID" value="NZ_WOCA01000009.1"/>
</dbReference>
<dbReference type="Pfam" id="PF05866">
    <property type="entry name" value="RusA"/>
    <property type="match status" value="1"/>
</dbReference>
<dbReference type="GO" id="GO:0006310">
    <property type="term" value="P:DNA recombination"/>
    <property type="evidence" value="ECO:0007669"/>
    <property type="project" value="InterPro"/>
</dbReference>
<dbReference type="Gene3D" id="3.30.1330.70">
    <property type="entry name" value="Holliday junction resolvase RusA"/>
    <property type="match status" value="1"/>
</dbReference>
<dbReference type="GO" id="GO:0006281">
    <property type="term" value="P:DNA repair"/>
    <property type="evidence" value="ECO:0007669"/>
    <property type="project" value="InterPro"/>
</dbReference>
<comment type="caution">
    <text evidence="1">The sequence shown here is derived from an EMBL/GenBank/DDBJ whole genome shotgun (WGS) entry which is preliminary data.</text>
</comment>
<sequence length="121" mass="14145">MIELTIPGRPVPAVRMTKKSKHVNKYAIRYLQYKTKVGWIAKQHLKEKPSRKPIEVKLKLYLAGGNQGDIDNYFKAITDSLNKIVYEDDRQIKKIDVEKIESSKDEERAEIQIYELVPMKI</sequence>
<protein>
    <submittedName>
        <fullName evidence="1">RusA family crossover junction endodeoxyribonuclease</fullName>
    </submittedName>
</protein>
<dbReference type="InterPro" id="IPR008822">
    <property type="entry name" value="Endonuclease_RusA-like"/>
</dbReference>